<comment type="similarity">
    <text evidence="3">Belongs to the ubiquitin-activating E1 family.</text>
</comment>
<dbReference type="Gene3D" id="3.40.50.720">
    <property type="entry name" value="NAD(P)-binding Rossmann-like Domain"/>
    <property type="match status" value="1"/>
</dbReference>
<sequence length="340" mass="38578">MVEERLSEDEAALYDRQIRLWGLEAQKRLRAAKVLLVGLSGLGAEVAKNIVLSGINSLTLLDHKKVTEEDRCNQFLVSREDVGRNRAEASQEATQKLNPLVKITVDTSNIDDKPDSFFQQFNVICITSSLRNALCRINKLCHEHNIKFFATDAFGYFGFMFSDLGSHEFAEEIPKPKPKETEESENGEPKEKKAKIAMETVVVKNSSEFVRFESALKFDWSTEENQKRLKRTAKVYFIMQVMLKFLEKHGRHPSVKSKTSDMEELMKLRTEVLESLSVKQEVLTDYFVSHCFAELCPVSAIVGGVLSQEIIKAVSQKDKPHNNFFFFDGINGTGLVEQIG</sequence>
<evidence type="ECO:0000256" key="7">
    <source>
        <dbReference type="ARBA" id="ARBA00044187"/>
    </source>
</evidence>
<dbReference type="InterPro" id="IPR000011">
    <property type="entry name" value="UBQ/SUMO-activ_enz_E1-like"/>
</dbReference>
<dbReference type="Proteomes" id="UP000515154">
    <property type="component" value="Linkage group LG6"/>
</dbReference>
<comment type="pathway">
    <text evidence="2">Protein modification; protein sumoylation.</text>
</comment>
<dbReference type="InterPro" id="IPR045886">
    <property type="entry name" value="ThiF/MoeB/HesA"/>
</dbReference>
<dbReference type="RefSeq" id="XP_029637816.1">
    <property type="nucleotide sequence ID" value="XM_029781956.2"/>
</dbReference>
<keyword evidence="4" id="KW-0833">Ubl conjugation pathway</keyword>
<dbReference type="KEGG" id="osn:115213051"/>
<organism evidence="10 11">
    <name type="scientific">Octopus sinensis</name>
    <name type="common">East Asian common octopus</name>
    <dbReference type="NCBI Taxonomy" id="2607531"/>
    <lineage>
        <taxon>Eukaryota</taxon>
        <taxon>Metazoa</taxon>
        <taxon>Spiralia</taxon>
        <taxon>Lophotrochozoa</taxon>
        <taxon>Mollusca</taxon>
        <taxon>Cephalopoda</taxon>
        <taxon>Coleoidea</taxon>
        <taxon>Octopodiformes</taxon>
        <taxon>Octopoda</taxon>
        <taxon>Incirrata</taxon>
        <taxon>Octopodidae</taxon>
        <taxon>Octopus</taxon>
    </lineage>
</organism>
<feature type="domain" description="THIF-type NAD/FAD binding fold" evidence="9">
    <location>
        <begin position="14"/>
        <end position="333"/>
    </location>
</feature>
<dbReference type="PRINTS" id="PR01849">
    <property type="entry name" value="UBIQUITINACT"/>
</dbReference>
<keyword evidence="5" id="KW-0539">Nucleus</keyword>
<dbReference type="CDD" id="cd01492">
    <property type="entry name" value="Aos1_SUMO"/>
    <property type="match status" value="1"/>
</dbReference>
<dbReference type="PANTHER" id="PTHR10953">
    <property type="entry name" value="UBIQUITIN-ACTIVATING ENZYME E1"/>
    <property type="match status" value="1"/>
</dbReference>
<evidence type="ECO:0000313" key="10">
    <source>
        <dbReference type="Proteomes" id="UP000515154"/>
    </source>
</evidence>
<evidence type="ECO:0000256" key="1">
    <source>
        <dbReference type="ARBA" id="ARBA00004123"/>
    </source>
</evidence>
<evidence type="ECO:0000256" key="4">
    <source>
        <dbReference type="ARBA" id="ARBA00022786"/>
    </source>
</evidence>
<dbReference type="Pfam" id="PF00899">
    <property type="entry name" value="ThiF"/>
    <property type="match status" value="1"/>
</dbReference>
<evidence type="ECO:0000256" key="2">
    <source>
        <dbReference type="ARBA" id="ARBA00004718"/>
    </source>
</evidence>
<dbReference type="InterPro" id="IPR000594">
    <property type="entry name" value="ThiF_NAD_FAD-bd"/>
</dbReference>
<dbReference type="GO" id="GO:0031510">
    <property type="term" value="C:SUMO activating enzyme complex"/>
    <property type="evidence" value="ECO:0007669"/>
    <property type="project" value="TreeGrafter"/>
</dbReference>
<dbReference type="GO" id="GO:0016925">
    <property type="term" value="P:protein sumoylation"/>
    <property type="evidence" value="ECO:0007669"/>
    <property type="project" value="TreeGrafter"/>
</dbReference>
<protein>
    <recommendedName>
        <fullName evidence="7">SUMO-activating enzyme subunit 1</fullName>
    </recommendedName>
    <alternativeName>
        <fullName evidence="8">Ubiquitin-like 1-activating enzyme E1A</fullName>
    </alternativeName>
</protein>
<accession>A0A6P7SIU3</accession>
<comment type="subunit">
    <text evidence="6">Heterodimer of SAE1 and UBA2/SAE2. The heterodimer corresponds to the two domains that are encoded on a single polypeptide chain in ubiquitin-activating enzyme E1. Interacts with UBE2I.</text>
</comment>
<name>A0A6P7SIU3_9MOLL</name>
<keyword evidence="10" id="KW-1185">Reference proteome</keyword>
<dbReference type="PANTHER" id="PTHR10953:SF162">
    <property type="entry name" value="SUMO-ACTIVATING ENZYME SUBUNIT 1"/>
    <property type="match status" value="1"/>
</dbReference>
<evidence type="ECO:0000256" key="5">
    <source>
        <dbReference type="ARBA" id="ARBA00023242"/>
    </source>
</evidence>
<comment type="subcellular location">
    <subcellularLocation>
        <location evidence="1">Nucleus</location>
    </subcellularLocation>
</comment>
<dbReference type="GO" id="GO:0019948">
    <property type="term" value="F:SUMO activating enzyme activity"/>
    <property type="evidence" value="ECO:0007669"/>
    <property type="project" value="TreeGrafter"/>
</dbReference>
<evidence type="ECO:0000256" key="3">
    <source>
        <dbReference type="ARBA" id="ARBA00005673"/>
    </source>
</evidence>
<reference evidence="11" key="1">
    <citation type="submission" date="2025-08" db="UniProtKB">
        <authorList>
            <consortium name="RefSeq"/>
        </authorList>
    </citation>
    <scope>IDENTIFICATION</scope>
</reference>
<dbReference type="GO" id="GO:0005737">
    <property type="term" value="C:cytoplasm"/>
    <property type="evidence" value="ECO:0007669"/>
    <property type="project" value="TreeGrafter"/>
</dbReference>
<evidence type="ECO:0000313" key="11">
    <source>
        <dbReference type="RefSeq" id="XP_029637816.1"/>
    </source>
</evidence>
<dbReference type="InterPro" id="IPR035985">
    <property type="entry name" value="Ubiquitin-activating_enz"/>
</dbReference>
<evidence type="ECO:0000256" key="8">
    <source>
        <dbReference type="ARBA" id="ARBA00044354"/>
    </source>
</evidence>
<proteinExistence type="inferred from homology"/>
<evidence type="ECO:0000256" key="6">
    <source>
        <dbReference type="ARBA" id="ARBA00026003"/>
    </source>
</evidence>
<dbReference type="SUPFAM" id="SSF69572">
    <property type="entry name" value="Activating enzymes of the ubiquitin-like proteins"/>
    <property type="match status" value="1"/>
</dbReference>
<dbReference type="FunFam" id="3.40.50.720:FF:000744">
    <property type="entry name" value="Smt3 activating enzyme 1"/>
    <property type="match status" value="1"/>
</dbReference>
<evidence type="ECO:0000259" key="9">
    <source>
        <dbReference type="Pfam" id="PF00899"/>
    </source>
</evidence>
<gene>
    <name evidence="11" type="primary">LOC115213051</name>
</gene>
<dbReference type="AlphaFoldDB" id="A0A6P7SIU3"/>